<feature type="region of interest" description="Disordered" evidence="1">
    <location>
        <begin position="1"/>
        <end position="27"/>
    </location>
</feature>
<comment type="caution">
    <text evidence="2">The sequence shown here is derived from an EMBL/GenBank/DDBJ whole genome shotgun (WGS) entry which is preliminary data.</text>
</comment>
<reference evidence="2 3" key="1">
    <citation type="submission" date="2022-06" db="EMBL/GenBank/DDBJ databases">
        <title>Janthinobacterium kumbetensis sp. nov., isolated from spring water in Turkey.</title>
        <authorList>
            <person name="Inan Bektas K."/>
            <person name="Belduz A.A."/>
            <person name="Canakci S."/>
            <person name="Nalcaoglu A."/>
            <person name="Ceylan E."/>
            <person name="Kati H."/>
        </authorList>
    </citation>
    <scope>NUCLEOTIDE SEQUENCE [LARGE SCALE GENOMIC DNA]</scope>
    <source>
        <strain evidence="2 3">GK</strain>
    </source>
</reference>
<evidence type="ECO:0000256" key="1">
    <source>
        <dbReference type="SAM" id="MobiDB-lite"/>
    </source>
</evidence>
<keyword evidence="3" id="KW-1185">Reference proteome</keyword>
<dbReference type="Proteomes" id="UP001202243">
    <property type="component" value="Unassembled WGS sequence"/>
</dbReference>
<proteinExistence type="predicted"/>
<organism evidence="2 3">
    <name type="scientific">Janthinobacterium kumbetense</name>
    <dbReference type="NCBI Taxonomy" id="2950280"/>
    <lineage>
        <taxon>Bacteria</taxon>
        <taxon>Pseudomonadati</taxon>
        <taxon>Pseudomonadota</taxon>
        <taxon>Betaproteobacteria</taxon>
        <taxon>Burkholderiales</taxon>
        <taxon>Oxalobacteraceae</taxon>
        <taxon>Janthinobacterium</taxon>
    </lineage>
</organism>
<dbReference type="EMBL" id="JAMQGR010000001">
    <property type="protein sequence ID" value="MCM2564922.1"/>
    <property type="molecule type" value="Genomic_DNA"/>
</dbReference>
<evidence type="ECO:0000313" key="2">
    <source>
        <dbReference type="EMBL" id="MCM2564922.1"/>
    </source>
</evidence>
<protein>
    <submittedName>
        <fullName evidence="2">Uncharacterized protein</fullName>
    </submittedName>
</protein>
<evidence type="ECO:0000313" key="3">
    <source>
        <dbReference type="Proteomes" id="UP001202243"/>
    </source>
</evidence>
<accession>A0ABT0WLQ4</accession>
<gene>
    <name evidence="2" type="ORF">NCG91_04865</name>
</gene>
<name>A0ABT0WLQ4_9BURK</name>
<sequence length="87" mass="9802">MTKSDLQFSYPDGPAAGDDPAQRGIPDSSLLNRHEWYEVLYSCNSWSGGSLATALKCERLIQRHLPADIRGHAAVLTWLRANWAQYR</sequence>
<dbReference type="RefSeq" id="WP_251348811.1">
    <property type="nucleotide sequence ID" value="NZ_JAMQGR010000001.1"/>
</dbReference>